<gene>
    <name evidence="3" type="ORF">KI387_025392</name>
</gene>
<dbReference type="AlphaFoldDB" id="A0AA38L7N0"/>
<keyword evidence="4" id="KW-1185">Reference proteome</keyword>
<feature type="coiled-coil region" evidence="1">
    <location>
        <begin position="1025"/>
        <end position="1052"/>
    </location>
</feature>
<protein>
    <submittedName>
        <fullName evidence="3">Uncharacterized protein</fullName>
    </submittedName>
</protein>
<reference evidence="3 4" key="1">
    <citation type="journal article" date="2021" name="Nat. Plants">
        <title>The Taxus genome provides insights into paclitaxel biosynthesis.</title>
        <authorList>
            <person name="Xiong X."/>
            <person name="Gou J."/>
            <person name="Liao Q."/>
            <person name="Li Y."/>
            <person name="Zhou Q."/>
            <person name="Bi G."/>
            <person name="Li C."/>
            <person name="Du R."/>
            <person name="Wang X."/>
            <person name="Sun T."/>
            <person name="Guo L."/>
            <person name="Liang H."/>
            <person name="Lu P."/>
            <person name="Wu Y."/>
            <person name="Zhang Z."/>
            <person name="Ro D.K."/>
            <person name="Shang Y."/>
            <person name="Huang S."/>
            <person name="Yan J."/>
        </authorList>
    </citation>
    <scope>NUCLEOTIDE SEQUENCE [LARGE SCALE GENOMIC DNA]</scope>
    <source>
        <strain evidence="3">Ta-2019</strain>
    </source>
</reference>
<dbReference type="GO" id="GO:0010212">
    <property type="term" value="P:response to ionizing radiation"/>
    <property type="evidence" value="ECO:0007669"/>
    <property type="project" value="InterPro"/>
</dbReference>
<dbReference type="GO" id="GO:0005634">
    <property type="term" value="C:nucleus"/>
    <property type="evidence" value="ECO:0007669"/>
    <property type="project" value="InterPro"/>
</dbReference>
<sequence length="1207" mass="135595">MAAGQEEKWLQRMLVMVDIRDLRRLQNPKPHLSAIQQSVEKLLSSCDAKSLWAFKLFDSSLSSYRSRSVIEQNVGKWAGHVRFDSVQQTQTFISALKCLANAKIAECLQSSAHGRAESVAQSMQELIHDYVWEPLIFDNISSGKQDFFSKHGNFNLVVLFSSVPWTKTGFAEFAKDEKSCTDPPALSDEGLMEFFSSKFRSVNESFGSRDIHFCWIDIPPPFSQTRNCGDEISRGTISEAFKKMGWSFTSVDVVILASRLVPFSLIWPTIAYPRVSPTQCSTLAEVDLELEDVDGKSLVCRTCEVQWTELTQVKSLNLSKDESSCIAGMDFSLVLQKHFEKSCSGHMKIHVVLPFPKEKYLDLRNIVSSCVLLSGFSGKKKKCKTENNHKHFKAEGNVAREEMDKDLLGDEVLKRLQQQSEEFRCGKPAWQLLLVFLSHQNFMALVNISDKNNCSFGAILEPLTVHTAILHVLGGNFVFTPSIMPFQVAGFGGDCCEQLCAKTLAIEPQTDPNLEGQVNDNFHNAWGSRDTGFGGCYCEQVCIKTCETEPQEDPNLEGQVKDNFHNAWGSSEMEVNLTYNQSFPHDQEPTPSSLSCSGPKKSVPSGPISNKNSRENKSSKRGLDLQFDTWDSLYSATVGSSCKNSNIVLATKLEDRYFKGSCRQSKILRFLSRWMKKMSKKFDAGHAFDIMFNQALSNSHPVEINKAATDLVLNKTSQPVAGFEQYCLVSTALHSTSNASLSIEVGECDSAAVELDHEKAFAQSLDEKIQHGLSSKEVDLRALAQRLTDVVIQHVEVQLEAEQCSSTGVANARNLTKTSIYHEVTKLVLKTPKELAIKYKDCPLPFPSQLDNSDCSAVYTSEDKVREHELQVLFRMEILASNIAGSVEEKAKDKLIKEICKLLENIQFNLPGGIFGGESLNDFAGRVIASRYIDCLDTVIEKVFKDMEFYARDDSGDIFNQDKDADIEKNEDDMQGSYQNEFMATNSGEGRNAGQVGQSYCQISAVGDGQHPLKLSEDHRMSRKHSEKHLKIDDYQSRLKKAEANRERARRFAHFTSRARDLQRVWAPKQFSHITKKQSNSHLNQLKKKHVKVDKGYVIYETPMRSSKLRKYKDGKAVMVEREETKTAIDVIHETPYPRTNYRLGGTSDIVHETPYPIAKVQNHVPELRTMVVDYPSSRTASEHVTSGMESKLGSISRALFEKGKAF</sequence>
<dbReference type="EMBL" id="JAHRHJ020000006">
    <property type="protein sequence ID" value="KAH9310357.1"/>
    <property type="molecule type" value="Genomic_DNA"/>
</dbReference>
<dbReference type="GO" id="GO:0030174">
    <property type="term" value="P:regulation of DNA-templated DNA replication initiation"/>
    <property type="evidence" value="ECO:0007669"/>
    <property type="project" value="TreeGrafter"/>
</dbReference>
<feature type="compositionally biased region" description="Polar residues" evidence="2">
    <location>
        <begin position="581"/>
        <end position="596"/>
    </location>
</feature>
<dbReference type="InterPro" id="IPR026153">
    <property type="entry name" value="Treslin"/>
</dbReference>
<feature type="compositionally biased region" description="Basic and acidic residues" evidence="2">
    <location>
        <begin position="612"/>
        <end position="621"/>
    </location>
</feature>
<organism evidence="3 4">
    <name type="scientific">Taxus chinensis</name>
    <name type="common">Chinese yew</name>
    <name type="synonym">Taxus wallichiana var. chinensis</name>
    <dbReference type="NCBI Taxonomy" id="29808"/>
    <lineage>
        <taxon>Eukaryota</taxon>
        <taxon>Viridiplantae</taxon>
        <taxon>Streptophyta</taxon>
        <taxon>Embryophyta</taxon>
        <taxon>Tracheophyta</taxon>
        <taxon>Spermatophyta</taxon>
        <taxon>Pinopsida</taxon>
        <taxon>Pinidae</taxon>
        <taxon>Conifers II</taxon>
        <taxon>Cupressales</taxon>
        <taxon>Taxaceae</taxon>
        <taxon>Taxus</taxon>
    </lineage>
</organism>
<evidence type="ECO:0000313" key="3">
    <source>
        <dbReference type="EMBL" id="KAH9310357.1"/>
    </source>
</evidence>
<feature type="region of interest" description="Disordered" evidence="2">
    <location>
        <begin position="581"/>
        <end position="621"/>
    </location>
</feature>
<dbReference type="Proteomes" id="UP000824469">
    <property type="component" value="Unassembled WGS sequence"/>
</dbReference>
<dbReference type="GO" id="GO:0007095">
    <property type="term" value="P:mitotic G2 DNA damage checkpoint signaling"/>
    <property type="evidence" value="ECO:0007669"/>
    <property type="project" value="TreeGrafter"/>
</dbReference>
<keyword evidence="1" id="KW-0175">Coiled coil</keyword>
<proteinExistence type="predicted"/>
<name>A0AA38L7N0_TAXCH</name>
<dbReference type="GO" id="GO:0006260">
    <property type="term" value="P:DNA replication"/>
    <property type="evidence" value="ECO:0007669"/>
    <property type="project" value="InterPro"/>
</dbReference>
<dbReference type="PANTHER" id="PTHR21556">
    <property type="entry name" value="TRESLIN"/>
    <property type="match status" value="1"/>
</dbReference>
<accession>A0AA38L7N0</accession>
<dbReference type="PANTHER" id="PTHR21556:SF2">
    <property type="entry name" value="TRESLIN"/>
    <property type="match status" value="1"/>
</dbReference>
<dbReference type="GO" id="GO:0033314">
    <property type="term" value="P:mitotic DNA replication checkpoint signaling"/>
    <property type="evidence" value="ECO:0007669"/>
    <property type="project" value="InterPro"/>
</dbReference>
<evidence type="ECO:0000256" key="1">
    <source>
        <dbReference type="SAM" id="Coils"/>
    </source>
</evidence>
<dbReference type="GO" id="GO:0003682">
    <property type="term" value="F:chromatin binding"/>
    <property type="evidence" value="ECO:0007669"/>
    <property type="project" value="TreeGrafter"/>
</dbReference>
<dbReference type="OMA" id="DICWEEF"/>
<evidence type="ECO:0000256" key="2">
    <source>
        <dbReference type="SAM" id="MobiDB-lite"/>
    </source>
</evidence>
<evidence type="ECO:0000313" key="4">
    <source>
        <dbReference type="Proteomes" id="UP000824469"/>
    </source>
</evidence>
<comment type="caution">
    <text evidence="3">The sequence shown here is derived from an EMBL/GenBank/DDBJ whole genome shotgun (WGS) entry which is preliminary data.</text>
</comment>